<dbReference type="Gene3D" id="3.30.10.10">
    <property type="entry name" value="Trypsin Inhibitor V, subunit A"/>
    <property type="match status" value="1"/>
</dbReference>
<evidence type="ECO:0000256" key="1">
    <source>
        <dbReference type="ARBA" id="ARBA00008210"/>
    </source>
</evidence>
<dbReference type="AlphaFoldDB" id="A0A0A8Y2Q2"/>
<keyword evidence="3" id="KW-0722">Serine protease inhibitor</keyword>
<evidence type="ECO:0000313" key="4">
    <source>
        <dbReference type="EMBL" id="JAD19525.1"/>
    </source>
</evidence>
<dbReference type="GO" id="GO:0009611">
    <property type="term" value="P:response to wounding"/>
    <property type="evidence" value="ECO:0007669"/>
    <property type="project" value="InterPro"/>
</dbReference>
<protein>
    <submittedName>
        <fullName evidence="4">Uncharacterized protein</fullName>
    </submittedName>
</protein>
<evidence type="ECO:0000256" key="3">
    <source>
        <dbReference type="ARBA" id="ARBA00022900"/>
    </source>
</evidence>
<sequence>MAGLLAGIRIHDDRPDVQVEAHWFGESVPPGFNDKLVRVFLNHDDLSTVAQTPVVGLACLMAALIYGDPIALPPIDCTCKLYS</sequence>
<proteinExistence type="inferred from homology"/>
<dbReference type="EMBL" id="GBRH01278370">
    <property type="protein sequence ID" value="JAD19525.1"/>
    <property type="molecule type" value="Transcribed_RNA"/>
</dbReference>
<accession>A0A0A8Y2Q2</accession>
<name>A0A0A8Y2Q2_ARUDO</name>
<reference evidence="4" key="2">
    <citation type="journal article" date="2015" name="Data Brief">
        <title>Shoot transcriptome of the giant reed, Arundo donax.</title>
        <authorList>
            <person name="Barrero R.A."/>
            <person name="Guerrero F.D."/>
            <person name="Moolhuijzen P."/>
            <person name="Goolsby J.A."/>
            <person name="Tidwell J."/>
            <person name="Bellgard S.E."/>
            <person name="Bellgard M.I."/>
        </authorList>
    </citation>
    <scope>NUCLEOTIDE SEQUENCE</scope>
    <source>
        <tissue evidence="4">Shoot tissue taken approximately 20 cm above the soil surface</tissue>
    </source>
</reference>
<dbReference type="GO" id="GO:0004867">
    <property type="term" value="F:serine-type endopeptidase inhibitor activity"/>
    <property type="evidence" value="ECO:0007669"/>
    <property type="project" value="UniProtKB-KW"/>
</dbReference>
<reference evidence="4" key="1">
    <citation type="submission" date="2014-09" db="EMBL/GenBank/DDBJ databases">
        <authorList>
            <person name="Magalhaes I.L.F."/>
            <person name="Oliveira U."/>
            <person name="Santos F.R."/>
            <person name="Vidigal T.H.D.A."/>
            <person name="Brescovit A.D."/>
            <person name="Santos A.J."/>
        </authorList>
    </citation>
    <scope>NUCLEOTIDE SEQUENCE</scope>
    <source>
        <tissue evidence="4">Shoot tissue taken approximately 20 cm above the soil surface</tissue>
    </source>
</reference>
<organism evidence="4">
    <name type="scientific">Arundo donax</name>
    <name type="common">Giant reed</name>
    <name type="synonym">Donax arundinaceus</name>
    <dbReference type="NCBI Taxonomy" id="35708"/>
    <lineage>
        <taxon>Eukaryota</taxon>
        <taxon>Viridiplantae</taxon>
        <taxon>Streptophyta</taxon>
        <taxon>Embryophyta</taxon>
        <taxon>Tracheophyta</taxon>
        <taxon>Spermatophyta</taxon>
        <taxon>Magnoliopsida</taxon>
        <taxon>Liliopsida</taxon>
        <taxon>Poales</taxon>
        <taxon>Poaceae</taxon>
        <taxon>PACMAD clade</taxon>
        <taxon>Arundinoideae</taxon>
        <taxon>Arundineae</taxon>
        <taxon>Arundo</taxon>
    </lineage>
</organism>
<dbReference type="SUPFAM" id="SSF54654">
    <property type="entry name" value="CI-2 family of serine protease inhibitors"/>
    <property type="match status" value="1"/>
</dbReference>
<evidence type="ECO:0000256" key="2">
    <source>
        <dbReference type="ARBA" id="ARBA00022690"/>
    </source>
</evidence>
<dbReference type="Pfam" id="PF00280">
    <property type="entry name" value="potato_inhibit"/>
    <property type="match status" value="1"/>
</dbReference>
<dbReference type="InterPro" id="IPR000864">
    <property type="entry name" value="Prot_inh_pot1"/>
</dbReference>
<keyword evidence="2" id="KW-0646">Protease inhibitor</keyword>
<comment type="similarity">
    <text evidence="1">Belongs to the protease inhibitor I13 (potato type I serine protease inhibitor) family.</text>
</comment>
<dbReference type="InterPro" id="IPR036354">
    <property type="entry name" value="Prot_inh_pot1_sf"/>
</dbReference>